<evidence type="ECO:0008006" key="4">
    <source>
        <dbReference type="Google" id="ProtNLM"/>
    </source>
</evidence>
<accession>A0A512B2X8</accession>
<name>A0A512B2X8_9BACT</name>
<gene>
    <name evidence="2" type="ORF">AAE02nite_39730</name>
</gene>
<dbReference type="Proteomes" id="UP000321532">
    <property type="component" value="Unassembled WGS sequence"/>
</dbReference>
<evidence type="ECO:0000256" key="1">
    <source>
        <dbReference type="SAM" id="SignalP"/>
    </source>
</evidence>
<proteinExistence type="predicted"/>
<feature type="chain" id="PRO_5022049570" description="Outer membrane protein beta-barrel domain-containing protein" evidence="1">
    <location>
        <begin position="23"/>
        <end position="202"/>
    </location>
</feature>
<sequence length="202" mass="22620">MNKIRKILLVGLLLHMTILGKAQDSHTSNTSRPWYLPDHAVMQFAGNIGLLSAGPGYSYARDKMQTDILYGFTPGFEINTSIHILTAKTAYHPFKVELKNGYLLEPLRLGLGISYSVGHQFYTTWPEHYPDGYYWWTTSFRLTPFLGASISRQVGSGNAAIKRVQLYSELGSHDLAVVSFLNNKKLPVGRILNLALGTKLIF</sequence>
<feature type="signal peptide" evidence="1">
    <location>
        <begin position="1"/>
        <end position="22"/>
    </location>
</feature>
<evidence type="ECO:0000313" key="3">
    <source>
        <dbReference type="Proteomes" id="UP000321532"/>
    </source>
</evidence>
<dbReference type="EMBL" id="BJYS01000034">
    <property type="protein sequence ID" value="GEO06309.1"/>
    <property type="molecule type" value="Genomic_DNA"/>
</dbReference>
<evidence type="ECO:0000313" key="2">
    <source>
        <dbReference type="EMBL" id="GEO06309.1"/>
    </source>
</evidence>
<protein>
    <recommendedName>
        <fullName evidence="4">Outer membrane protein beta-barrel domain-containing protein</fullName>
    </recommendedName>
</protein>
<reference evidence="2 3" key="1">
    <citation type="submission" date="2019-07" db="EMBL/GenBank/DDBJ databases">
        <title>Whole genome shotgun sequence of Adhaeribacter aerolatus NBRC 106133.</title>
        <authorList>
            <person name="Hosoyama A."/>
            <person name="Uohara A."/>
            <person name="Ohji S."/>
            <person name="Ichikawa N."/>
        </authorList>
    </citation>
    <scope>NUCLEOTIDE SEQUENCE [LARGE SCALE GENOMIC DNA]</scope>
    <source>
        <strain evidence="2 3">NBRC 106133</strain>
    </source>
</reference>
<keyword evidence="3" id="KW-1185">Reference proteome</keyword>
<dbReference type="OrthoDB" id="5381546at2"/>
<keyword evidence="1" id="KW-0732">Signal</keyword>
<comment type="caution">
    <text evidence="2">The sequence shown here is derived from an EMBL/GenBank/DDBJ whole genome shotgun (WGS) entry which is preliminary data.</text>
</comment>
<organism evidence="2 3">
    <name type="scientific">Adhaeribacter aerolatus</name>
    <dbReference type="NCBI Taxonomy" id="670289"/>
    <lineage>
        <taxon>Bacteria</taxon>
        <taxon>Pseudomonadati</taxon>
        <taxon>Bacteroidota</taxon>
        <taxon>Cytophagia</taxon>
        <taxon>Cytophagales</taxon>
        <taxon>Hymenobacteraceae</taxon>
        <taxon>Adhaeribacter</taxon>
    </lineage>
</organism>
<dbReference type="RefSeq" id="WP_146902076.1">
    <property type="nucleotide sequence ID" value="NZ_BJYS01000034.1"/>
</dbReference>
<dbReference type="AlphaFoldDB" id="A0A512B2X8"/>